<evidence type="ECO:0000313" key="3">
    <source>
        <dbReference type="EMBL" id="RVX74387.1"/>
    </source>
</evidence>
<dbReference type="PANTHER" id="PTHR31616:SF0">
    <property type="entry name" value="GLUCAN 1,4-ALPHA-GLUCOSIDASE"/>
    <property type="match status" value="1"/>
</dbReference>
<comment type="caution">
    <text evidence="3">The sequence shown here is derived from an EMBL/GenBank/DDBJ whole genome shotgun (WGS) entry which is preliminary data.</text>
</comment>
<evidence type="ECO:0000259" key="2">
    <source>
        <dbReference type="Pfam" id="PF19291"/>
    </source>
</evidence>
<dbReference type="SUPFAM" id="SSF48208">
    <property type="entry name" value="Six-hairpin glycosidases"/>
    <property type="match status" value="1"/>
</dbReference>
<dbReference type="InterPro" id="IPR008928">
    <property type="entry name" value="6-hairpin_glycosidase_sf"/>
</dbReference>
<feature type="domain" description="Trehalase-like N-terminal" evidence="2">
    <location>
        <begin position="11"/>
        <end position="150"/>
    </location>
</feature>
<dbReference type="Pfam" id="PF19291">
    <property type="entry name" value="TREH_N"/>
    <property type="match status" value="1"/>
</dbReference>
<dbReference type="InterPro" id="IPR012341">
    <property type="entry name" value="6hp_glycosidase-like_sf"/>
</dbReference>
<dbReference type="OrthoDB" id="406733at2759"/>
<proteinExistence type="predicted"/>
<dbReference type="InterPro" id="IPR045582">
    <property type="entry name" value="Trehalase-like_N"/>
</dbReference>
<dbReference type="Pfam" id="PF00723">
    <property type="entry name" value="Glyco_hydro_15"/>
    <property type="match status" value="1"/>
</dbReference>
<reference evidence="3 4" key="1">
    <citation type="submission" date="2017-03" db="EMBL/GenBank/DDBJ databases">
        <title>Genomes of endolithic fungi from Antarctica.</title>
        <authorList>
            <person name="Coleine C."/>
            <person name="Masonjones S."/>
            <person name="Stajich J.E."/>
        </authorList>
    </citation>
    <scope>NUCLEOTIDE SEQUENCE [LARGE SCALE GENOMIC DNA]</scope>
    <source>
        <strain evidence="3 4">CCFEE 6314</strain>
    </source>
</reference>
<dbReference type="GO" id="GO:0005975">
    <property type="term" value="P:carbohydrate metabolic process"/>
    <property type="evidence" value="ECO:0007669"/>
    <property type="project" value="InterPro"/>
</dbReference>
<name>A0A438NF64_EXOME</name>
<dbReference type="PANTHER" id="PTHR31616">
    <property type="entry name" value="TREHALASE"/>
    <property type="match status" value="1"/>
</dbReference>
<gene>
    <name evidence="3" type="ORF">B0A52_01513</name>
</gene>
<dbReference type="Proteomes" id="UP000288859">
    <property type="component" value="Unassembled WGS sequence"/>
</dbReference>
<dbReference type="VEuPathDB" id="FungiDB:PV10_07391"/>
<accession>A0A438NF64</accession>
<dbReference type="EMBL" id="NAJM01000004">
    <property type="protein sequence ID" value="RVX74387.1"/>
    <property type="molecule type" value="Genomic_DNA"/>
</dbReference>
<feature type="domain" description="GH15-like" evidence="1">
    <location>
        <begin position="264"/>
        <end position="657"/>
    </location>
</feature>
<protein>
    <submittedName>
        <fullName evidence="3">Uncharacterized protein</fullName>
    </submittedName>
</protein>
<evidence type="ECO:0000313" key="4">
    <source>
        <dbReference type="Proteomes" id="UP000288859"/>
    </source>
</evidence>
<sequence length="667" mass="75859">MGEMTSTQFQPQIEDYGLIGDMRTCALSGKNGSIDFMCWPKFDSPSIFCRILDTSQGGGGHWSISPRSSTVCKQNYRASSNILQTKWIDEAGVVNLTDFFAVSKYNKILREEWSGSVLVRKLECVRGSMSINIDLCPRPGYATKKGTMKASKVTSEPEIHHQSLRWVAEEESPSTQEPPEFFATFCTHGRPLSNPPEMFRTQGPASDRLHARFELQEGQQVFMVMCNGHVAPHLTKDLVANLESETYKFWTSWIRACLYRGRFQQEVERSMLILKLLTYDPTGAIVAAPTFSLPEAIGGPRNWDYRYSWVRDSSFTVYFTSSNFLHKDVFLKLGFPREAEAYINFIFARIAEWRQIAEKATIPHHLPLMFSIDGSTDLPELTLDHLSGYQDSTPVRIGNAATDHIQLDIYGELMDSIYLYNKHGKPISFAQWKDIRHLTDFVCQVWSQPDMSIWEVRGQKQHFVYSKIMLWVAVDRAIRLSEKRNFPCPNRQTWMETRDTIYEEIMDRGFNYELNTFVQSYESQTTLDSAVLIAPLVFFMSPNDPQFLGTLDKILQSPEKGGLTSAGFVFRYDHEKTDDGVGGREGTFVMCTLWLVEALVRAGKYSKQYLGTAINMFETVTNFRNHVGMLSEEIALSGAQLGNTPQAFSHLAYVSAALNLDRVERGG</sequence>
<dbReference type="Gene3D" id="1.50.10.10">
    <property type="match status" value="1"/>
</dbReference>
<dbReference type="AlphaFoldDB" id="A0A438NF64"/>
<dbReference type="GO" id="GO:0004553">
    <property type="term" value="F:hydrolase activity, hydrolyzing O-glycosyl compounds"/>
    <property type="evidence" value="ECO:0007669"/>
    <property type="project" value="UniProtKB-ARBA"/>
</dbReference>
<dbReference type="InterPro" id="IPR011613">
    <property type="entry name" value="GH15-like"/>
</dbReference>
<organism evidence="3 4">
    <name type="scientific">Exophiala mesophila</name>
    <name type="common">Black yeast-like fungus</name>
    <dbReference type="NCBI Taxonomy" id="212818"/>
    <lineage>
        <taxon>Eukaryota</taxon>
        <taxon>Fungi</taxon>
        <taxon>Dikarya</taxon>
        <taxon>Ascomycota</taxon>
        <taxon>Pezizomycotina</taxon>
        <taxon>Eurotiomycetes</taxon>
        <taxon>Chaetothyriomycetidae</taxon>
        <taxon>Chaetothyriales</taxon>
        <taxon>Herpotrichiellaceae</taxon>
        <taxon>Exophiala</taxon>
    </lineage>
</organism>
<evidence type="ECO:0000259" key="1">
    <source>
        <dbReference type="Pfam" id="PF00723"/>
    </source>
</evidence>